<keyword evidence="2" id="KW-0378">Hydrolase</keyword>
<evidence type="ECO:0000313" key="2">
    <source>
        <dbReference type="EMBL" id="QJA66672.1"/>
    </source>
</evidence>
<dbReference type="SUPFAM" id="SSF55608">
    <property type="entry name" value="Homing endonucleases"/>
    <property type="match status" value="1"/>
</dbReference>
<dbReference type="PROSITE" id="PS50819">
    <property type="entry name" value="INTEIN_ENDONUCLEASE"/>
    <property type="match status" value="1"/>
</dbReference>
<dbReference type="EMBL" id="MT141558">
    <property type="protein sequence ID" value="QJA66672.1"/>
    <property type="molecule type" value="Genomic_DNA"/>
</dbReference>
<keyword evidence="2" id="KW-0255">Endonuclease</keyword>
<dbReference type="InterPro" id="IPR004860">
    <property type="entry name" value="LAGLIDADG_dom"/>
</dbReference>
<keyword evidence="2" id="KW-0540">Nuclease</keyword>
<dbReference type="Gene3D" id="3.10.28.10">
    <property type="entry name" value="Homing endonucleases"/>
    <property type="match status" value="1"/>
</dbReference>
<dbReference type="AlphaFoldDB" id="A0A6M3JC95"/>
<gene>
    <name evidence="2" type="ORF">MM415B00340_0056</name>
</gene>
<accession>A0A6M3JC95</accession>
<reference evidence="2" key="1">
    <citation type="submission" date="2020-03" db="EMBL/GenBank/DDBJ databases">
        <title>The deep terrestrial virosphere.</title>
        <authorList>
            <person name="Holmfeldt K."/>
            <person name="Nilsson E."/>
            <person name="Simone D."/>
            <person name="Lopez-Fernandez M."/>
            <person name="Wu X."/>
            <person name="de Brujin I."/>
            <person name="Lundin D."/>
            <person name="Andersson A."/>
            <person name="Bertilsson S."/>
            <person name="Dopson M."/>
        </authorList>
    </citation>
    <scope>NUCLEOTIDE SEQUENCE</scope>
    <source>
        <strain evidence="2">MM415B00340</strain>
    </source>
</reference>
<dbReference type="Pfam" id="PF14528">
    <property type="entry name" value="LAGLIDADG_3"/>
    <property type="match status" value="1"/>
</dbReference>
<dbReference type="InterPro" id="IPR004042">
    <property type="entry name" value="Intein_endonuc_central"/>
</dbReference>
<dbReference type="InterPro" id="IPR027434">
    <property type="entry name" value="Homing_endonucl"/>
</dbReference>
<name>A0A6M3JC95_9ZZZZ</name>
<protein>
    <submittedName>
        <fullName evidence="2">Putative homing endonuclease</fullName>
    </submittedName>
</protein>
<evidence type="ECO:0000259" key="1">
    <source>
        <dbReference type="PROSITE" id="PS50819"/>
    </source>
</evidence>
<dbReference type="GO" id="GO:0004519">
    <property type="term" value="F:endonuclease activity"/>
    <property type="evidence" value="ECO:0007669"/>
    <property type="project" value="UniProtKB-KW"/>
</dbReference>
<feature type="domain" description="DOD-type homing endonuclease" evidence="1">
    <location>
        <begin position="44"/>
        <end position="190"/>
    </location>
</feature>
<sequence length="263" mass="29879">MLETPKAYSDQSVKLERINTMDNQQGNLSFNDMTMRILNTIPYAIGAFLGDGNARIHTGDATHGSGYRVCVECSDYEVPSLFIKEVNSLFGTTYIVKNRKNRYSTLMFQAITSRKVIYDLFVSLTKFRTEIPEEYFSAEREVQAELIAGLMDTDGGVSYHEKSDRYQLGFWNTEKVIVSQLTFLMQRFGVKVGSLGVDIKYPKKDLYRITPNIRSFIDSGLYFKVGRKSDRLKSYLTKVNASETMYATPLTKGDDIVQSCVKA</sequence>
<organism evidence="2">
    <name type="scientific">viral metagenome</name>
    <dbReference type="NCBI Taxonomy" id="1070528"/>
    <lineage>
        <taxon>unclassified sequences</taxon>
        <taxon>metagenomes</taxon>
        <taxon>organismal metagenomes</taxon>
    </lineage>
</organism>
<proteinExistence type="predicted"/>